<dbReference type="PANTHER" id="PTHR10797">
    <property type="entry name" value="CCR4-NOT TRANSCRIPTION COMPLEX SUBUNIT"/>
    <property type="match status" value="1"/>
</dbReference>
<evidence type="ECO:0000256" key="8">
    <source>
        <dbReference type="ARBA" id="ARBA00022723"/>
    </source>
</evidence>
<dbReference type="STRING" id="610380.E2BB28"/>
<evidence type="ECO:0000256" key="7">
    <source>
        <dbReference type="ARBA" id="ARBA00022722"/>
    </source>
</evidence>
<evidence type="ECO:0000313" key="15">
    <source>
        <dbReference type="EMBL" id="EFN87119.1"/>
    </source>
</evidence>
<sequence length="133" mass="15090">MYAQDSIDMLQNSGIQFKKHEEEGIDPLEFAELLMTSGIVLVDDVKWLSFHSGYDFGYLLKLLTDQKLPQEESEFFELLRIYFPKIYDVKMFFEDNIDDAKYCGHLYGLGTSFVVNGSAGGYLDANGDNTSTA</sequence>
<keyword evidence="16" id="KW-1185">Reference proteome</keyword>
<evidence type="ECO:0000256" key="9">
    <source>
        <dbReference type="ARBA" id="ARBA00022801"/>
    </source>
</evidence>
<evidence type="ECO:0000256" key="11">
    <source>
        <dbReference type="ARBA" id="ARBA00022884"/>
    </source>
</evidence>
<dbReference type="InterPro" id="IPR039637">
    <property type="entry name" value="CNOT7/CNOT8/Pop2"/>
</dbReference>
<dbReference type="InterPro" id="IPR012337">
    <property type="entry name" value="RNaseH-like_sf"/>
</dbReference>
<keyword evidence="6" id="KW-0963">Cytoplasm</keyword>
<dbReference type="Pfam" id="PF04857">
    <property type="entry name" value="CAF1"/>
    <property type="match status" value="1"/>
</dbReference>
<evidence type="ECO:0000256" key="12">
    <source>
        <dbReference type="ARBA" id="ARBA00023015"/>
    </source>
</evidence>
<accession>E2BB28</accession>
<evidence type="ECO:0000256" key="5">
    <source>
        <dbReference type="ARBA" id="ARBA00012161"/>
    </source>
</evidence>
<dbReference type="EMBL" id="GL446901">
    <property type="protein sequence ID" value="EFN87119.1"/>
    <property type="molecule type" value="Genomic_DNA"/>
</dbReference>
<evidence type="ECO:0000256" key="10">
    <source>
        <dbReference type="ARBA" id="ARBA00022839"/>
    </source>
</evidence>
<dbReference type="GO" id="GO:0046872">
    <property type="term" value="F:metal ion binding"/>
    <property type="evidence" value="ECO:0007669"/>
    <property type="project" value="UniProtKB-KW"/>
</dbReference>
<dbReference type="GO" id="GO:0003723">
    <property type="term" value="F:RNA binding"/>
    <property type="evidence" value="ECO:0007669"/>
    <property type="project" value="UniProtKB-KW"/>
</dbReference>
<evidence type="ECO:0000256" key="4">
    <source>
        <dbReference type="ARBA" id="ARBA00008372"/>
    </source>
</evidence>
<dbReference type="GO" id="GO:0005737">
    <property type="term" value="C:cytoplasm"/>
    <property type="evidence" value="ECO:0007669"/>
    <property type="project" value="UniProtKB-SubCell"/>
</dbReference>
<comment type="catalytic activity">
    <reaction evidence="1">
        <text>Exonucleolytic cleavage of poly(A) to 5'-AMP.</text>
        <dbReference type="EC" id="3.1.13.4"/>
    </reaction>
</comment>
<keyword evidence="11" id="KW-0694">RNA-binding</keyword>
<proteinExistence type="inferred from homology"/>
<evidence type="ECO:0000256" key="2">
    <source>
        <dbReference type="ARBA" id="ARBA00004123"/>
    </source>
</evidence>
<gene>
    <name evidence="15" type="ORF">EAI_06796</name>
</gene>
<keyword evidence="7" id="KW-0540">Nuclease</keyword>
<organism evidence="16">
    <name type="scientific">Harpegnathos saltator</name>
    <name type="common">Jerdon's jumping ant</name>
    <dbReference type="NCBI Taxonomy" id="610380"/>
    <lineage>
        <taxon>Eukaryota</taxon>
        <taxon>Metazoa</taxon>
        <taxon>Ecdysozoa</taxon>
        <taxon>Arthropoda</taxon>
        <taxon>Hexapoda</taxon>
        <taxon>Insecta</taxon>
        <taxon>Pterygota</taxon>
        <taxon>Neoptera</taxon>
        <taxon>Endopterygota</taxon>
        <taxon>Hymenoptera</taxon>
        <taxon>Apocrita</taxon>
        <taxon>Aculeata</taxon>
        <taxon>Formicoidea</taxon>
        <taxon>Formicidae</taxon>
        <taxon>Ponerinae</taxon>
        <taxon>Ponerini</taxon>
        <taxon>Harpegnathos</taxon>
    </lineage>
</organism>
<dbReference type="GO" id="GO:0030014">
    <property type="term" value="C:CCR4-NOT complex"/>
    <property type="evidence" value="ECO:0007669"/>
    <property type="project" value="InterPro"/>
</dbReference>
<keyword evidence="9" id="KW-0378">Hydrolase</keyword>
<reference evidence="15 16" key="1">
    <citation type="journal article" date="2010" name="Science">
        <title>Genomic comparison of the ants Camponotus floridanus and Harpegnathos saltator.</title>
        <authorList>
            <person name="Bonasio R."/>
            <person name="Zhang G."/>
            <person name="Ye C."/>
            <person name="Mutti N.S."/>
            <person name="Fang X."/>
            <person name="Qin N."/>
            <person name="Donahue G."/>
            <person name="Yang P."/>
            <person name="Li Q."/>
            <person name="Li C."/>
            <person name="Zhang P."/>
            <person name="Huang Z."/>
            <person name="Berger S.L."/>
            <person name="Reinberg D."/>
            <person name="Wang J."/>
            <person name="Liebig J."/>
        </authorList>
    </citation>
    <scope>NUCLEOTIDE SEQUENCE [LARGE SCALE GENOMIC DNA]</scope>
    <source>
        <strain evidence="15 16">R22 G/1</strain>
    </source>
</reference>
<name>E2BB28_HARSA</name>
<dbReference type="GO" id="GO:0004535">
    <property type="term" value="F:poly(A)-specific ribonuclease activity"/>
    <property type="evidence" value="ECO:0007669"/>
    <property type="project" value="UniProtKB-EC"/>
</dbReference>
<dbReference type="InParanoid" id="E2BB28"/>
<keyword evidence="13" id="KW-0804">Transcription</keyword>
<dbReference type="EC" id="3.1.13.4" evidence="5"/>
<keyword evidence="12" id="KW-0805">Transcription regulation</keyword>
<dbReference type="Gene3D" id="3.30.420.10">
    <property type="entry name" value="Ribonuclease H-like superfamily/Ribonuclease H"/>
    <property type="match status" value="1"/>
</dbReference>
<comment type="subcellular location">
    <subcellularLocation>
        <location evidence="3">Cytoplasm</location>
    </subcellularLocation>
    <subcellularLocation>
        <location evidence="2">Nucleus</location>
    </subcellularLocation>
</comment>
<evidence type="ECO:0000256" key="1">
    <source>
        <dbReference type="ARBA" id="ARBA00001663"/>
    </source>
</evidence>
<keyword evidence="10" id="KW-0269">Exonuclease</keyword>
<dbReference type="InterPro" id="IPR036397">
    <property type="entry name" value="RNaseH_sf"/>
</dbReference>
<dbReference type="OrthoDB" id="1164111at2759"/>
<dbReference type="SUPFAM" id="SSF53098">
    <property type="entry name" value="Ribonuclease H-like"/>
    <property type="match status" value="1"/>
</dbReference>
<evidence type="ECO:0000313" key="16">
    <source>
        <dbReference type="Proteomes" id="UP000008237"/>
    </source>
</evidence>
<dbReference type="GO" id="GO:0005634">
    <property type="term" value="C:nucleus"/>
    <property type="evidence" value="ECO:0007669"/>
    <property type="project" value="UniProtKB-SubCell"/>
</dbReference>
<evidence type="ECO:0000256" key="6">
    <source>
        <dbReference type="ARBA" id="ARBA00022490"/>
    </source>
</evidence>
<protein>
    <recommendedName>
        <fullName evidence="5">poly(A)-specific ribonuclease</fullName>
        <ecNumber evidence="5">3.1.13.4</ecNumber>
    </recommendedName>
</protein>
<evidence type="ECO:0000256" key="13">
    <source>
        <dbReference type="ARBA" id="ARBA00023163"/>
    </source>
</evidence>
<comment type="similarity">
    <text evidence="4">Belongs to the CAF1 family.</text>
</comment>
<keyword evidence="8" id="KW-0479">Metal-binding</keyword>
<dbReference type="Proteomes" id="UP000008237">
    <property type="component" value="Unassembled WGS sequence"/>
</dbReference>
<evidence type="ECO:0000256" key="14">
    <source>
        <dbReference type="ARBA" id="ARBA00023242"/>
    </source>
</evidence>
<dbReference type="AlphaFoldDB" id="E2BB28"/>
<evidence type="ECO:0000256" key="3">
    <source>
        <dbReference type="ARBA" id="ARBA00004496"/>
    </source>
</evidence>
<dbReference type="InterPro" id="IPR006941">
    <property type="entry name" value="RNase_CAF1"/>
</dbReference>
<keyword evidence="14" id="KW-0539">Nucleus</keyword>